<protein>
    <submittedName>
        <fullName evidence="1">Uncharacterized protein</fullName>
    </submittedName>
</protein>
<keyword evidence="2" id="KW-1185">Reference proteome</keyword>
<organism evidence="1 2">
    <name type="scientific">Mucilaginibacter rubeus</name>
    <dbReference type="NCBI Taxonomy" id="2027860"/>
    <lineage>
        <taxon>Bacteria</taxon>
        <taxon>Pseudomonadati</taxon>
        <taxon>Bacteroidota</taxon>
        <taxon>Sphingobacteriia</taxon>
        <taxon>Sphingobacteriales</taxon>
        <taxon>Sphingobacteriaceae</taxon>
        <taxon>Mucilaginibacter</taxon>
    </lineage>
</organism>
<name>A0A5C1I1D4_9SPHI</name>
<accession>A0A5C1I1D4</accession>
<dbReference type="AlphaFoldDB" id="A0A5C1I1D4"/>
<proteinExistence type="predicted"/>
<sequence>MYKQSFDPRFCFNGMNVIALFLQMFIELINNPDADVLGLKVLAVLQTDNLLRSANPKIMTETFIMKLSNTLR</sequence>
<dbReference type="RefSeq" id="WP_146749964.1">
    <property type="nucleotide sequence ID" value="NZ_CP043450.1"/>
</dbReference>
<evidence type="ECO:0000313" key="1">
    <source>
        <dbReference type="EMBL" id="QEM11723.1"/>
    </source>
</evidence>
<dbReference type="KEGG" id="mrub:DEO27_017380"/>
<evidence type="ECO:0000313" key="2">
    <source>
        <dbReference type="Proteomes" id="UP000251402"/>
    </source>
</evidence>
<reference evidence="1" key="1">
    <citation type="submission" date="2019-08" db="EMBL/GenBank/DDBJ databases">
        <title>Comparative genome analysis confer to the adaptation heavy metal polluted environment.</title>
        <authorList>
            <person name="Li Y."/>
        </authorList>
    </citation>
    <scope>NUCLEOTIDE SEQUENCE [LARGE SCALE GENOMIC DNA]</scope>
    <source>
        <strain evidence="1">P1</strain>
    </source>
</reference>
<gene>
    <name evidence="1" type="ORF">DEO27_017380</name>
</gene>
<dbReference type="EMBL" id="CP043450">
    <property type="protein sequence ID" value="QEM11723.1"/>
    <property type="molecule type" value="Genomic_DNA"/>
</dbReference>
<dbReference type="Proteomes" id="UP000251402">
    <property type="component" value="Chromosome"/>
</dbReference>